<evidence type="ECO:0000256" key="4">
    <source>
        <dbReference type="SAM" id="MobiDB-lite"/>
    </source>
</evidence>
<dbReference type="GO" id="GO:0003677">
    <property type="term" value="F:DNA binding"/>
    <property type="evidence" value="ECO:0007669"/>
    <property type="project" value="UniProtKB-KW"/>
</dbReference>
<keyword evidence="1" id="KW-0677">Repeat</keyword>
<dbReference type="InterPro" id="IPR036388">
    <property type="entry name" value="WH-like_DNA-bd_sf"/>
</dbReference>
<dbReference type="Pfam" id="PF13424">
    <property type="entry name" value="TPR_12"/>
    <property type="match status" value="2"/>
</dbReference>
<dbReference type="InterPro" id="IPR016032">
    <property type="entry name" value="Sig_transdc_resp-reg_C-effctor"/>
</dbReference>
<feature type="repeat" description="TPR" evidence="3">
    <location>
        <begin position="909"/>
        <end position="942"/>
    </location>
</feature>
<accession>A0A852U9X7</accession>
<dbReference type="SUPFAM" id="SSF46894">
    <property type="entry name" value="C-terminal effector domain of the bipartite response regulators"/>
    <property type="match status" value="1"/>
</dbReference>
<dbReference type="Gene3D" id="3.40.50.300">
    <property type="entry name" value="P-loop containing nucleotide triphosphate hydrolases"/>
    <property type="match status" value="1"/>
</dbReference>
<organism evidence="6 7">
    <name type="scientific">Spinactinospora alkalitolerans</name>
    <dbReference type="NCBI Taxonomy" id="687207"/>
    <lineage>
        <taxon>Bacteria</taxon>
        <taxon>Bacillati</taxon>
        <taxon>Actinomycetota</taxon>
        <taxon>Actinomycetes</taxon>
        <taxon>Streptosporangiales</taxon>
        <taxon>Nocardiopsidaceae</taxon>
        <taxon>Spinactinospora</taxon>
    </lineage>
</organism>
<evidence type="ECO:0000313" key="7">
    <source>
        <dbReference type="Proteomes" id="UP000589036"/>
    </source>
</evidence>
<gene>
    <name evidence="6" type="ORF">HDA32_006034</name>
</gene>
<evidence type="ECO:0000256" key="2">
    <source>
        <dbReference type="ARBA" id="ARBA00022803"/>
    </source>
</evidence>
<feature type="region of interest" description="Disordered" evidence="4">
    <location>
        <begin position="221"/>
        <end position="271"/>
    </location>
</feature>
<dbReference type="PRINTS" id="PR00364">
    <property type="entry name" value="DISEASERSIST"/>
</dbReference>
<dbReference type="Pfam" id="PF03704">
    <property type="entry name" value="BTAD"/>
    <property type="match status" value="1"/>
</dbReference>
<dbReference type="InterPro" id="IPR027417">
    <property type="entry name" value="P-loop_NTPase"/>
</dbReference>
<dbReference type="SMART" id="SM00028">
    <property type="entry name" value="TPR"/>
    <property type="match status" value="6"/>
</dbReference>
<dbReference type="EMBL" id="JACCCC010000001">
    <property type="protein sequence ID" value="NYE50914.1"/>
    <property type="molecule type" value="Genomic_DNA"/>
</dbReference>
<reference evidence="6 7" key="1">
    <citation type="submission" date="2020-07" db="EMBL/GenBank/DDBJ databases">
        <title>Sequencing the genomes of 1000 actinobacteria strains.</title>
        <authorList>
            <person name="Klenk H.-P."/>
        </authorList>
    </citation>
    <scope>NUCLEOTIDE SEQUENCE [LARGE SCALE GENOMIC DNA]</scope>
    <source>
        <strain evidence="6 7">CXB654</strain>
    </source>
</reference>
<dbReference type="Gene3D" id="1.10.10.10">
    <property type="entry name" value="Winged helix-like DNA-binding domain superfamily/Winged helix DNA-binding domain"/>
    <property type="match status" value="1"/>
</dbReference>
<keyword evidence="7" id="KW-1185">Reference proteome</keyword>
<comment type="caution">
    <text evidence="6">The sequence shown here is derived from an EMBL/GenBank/DDBJ whole genome shotgun (WGS) entry which is preliminary data.</text>
</comment>
<dbReference type="Gene3D" id="1.25.40.10">
    <property type="entry name" value="Tetratricopeptide repeat domain"/>
    <property type="match status" value="3"/>
</dbReference>
<protein>
    <submittedName>
        <fullName evidence="6">DNA-binding SARP family transcriptional activator/Tfp pilus assembly protein PilF</fullName>
    </submittedName>
</protein>
<evidence type="ECO:0000313" key="6">
    <source>
        <dbReference type="EMBL" id="NYE50914.1"/>
    </source>
</evidence>
<proteinExistence type="predicted"/>
<evidence type="ECO:0000256" key="3">
    <source>
        <dbReference type="PROSITE-ProRule" id="PRU00339"/>
    </source>
</evidence>
<dbReference type="PROSITE" id="PS50005">
    <property type="entry name" value="TPR"/>
    <property type="match status" value="2"/>
</dbReference>
<dbReference type="SMART" id="SM01043">
    <property type="entry name" value="BTAD"/>
    <property type="match status" value="1"/>
</dbReference>
<dbReference type="Pfam" id="PF07719">
    <property type="entry name" value="TPR_2"/>
    <property type="match status" value="1"/>
</dbReference>
<sequence>MSVGGPRQRCVLGALLVELGKEVTVERLVDFLWQDDPPRTARSIIQVQVSHLRQNFPDLIQTTAGGYLARTDPDRVDLHRFRGLAARAQEAEDPAATVGLWDEALSCWRGQPFSGTGSDYLYYTVCQPLLEERWAAVTAWAEAAFGLGGYAELAARLTPLVREDPLRERLHFLLIAALYRDGQRATALSVFHEIRKALAEQLGIDPGREVLELYERMLHDSEGPTRPPVAGPDGIGAGDAPADSAGDEDEAAPAPFVSRNDLPRDTPDFTGREDHLEELFAIGADGGGRAEVCVITGTGGAGKTTLAVHAAHRMAERYPDAQLFIDLHGHTVDQDPLLPATALSSLLRAVGVSPEAIPESLEDRAALWRATLADKRILVVLDNAVNYTQVSPLLSAASGSLTLVTSRHDLAGLGGARYISLGMLSHATAERFFSTVLGPERTKREPDALGRVVNLCGGLPLALRIVAGRMLTRPQWTFVHVEQRLSLQHRRFRELRTDAHSVEAVFELSYQSLNSVQQEVFLRLGLAIGNSIDFYGAAALTDSDLPRTDDLLQELVGVRLLEEQSVDLYRFHDLIGAYAKQKALRLLPEEEIDSTHRRISDYYLHAAQRAAEWLGPRRHDYAIELADTSRYKAEITTRSEAVEWFDRHRENLAAVVDHYAQKGSGQQAWQLADSLWRFYAVHGQTELWLTTHEQALAASRADSDHLGSAITLVGLGIAHCLSGRLDSSLSLLQEAKELFVSLGDQSGEMRAFANLGMVYERMGRYEDAEKVLSRALDHAMSIDDASLVALQRSNLGAIHHALGNYHEAIVHCEAALEIRLDGDSREIQASALRGLGEANMRLGKYNLALGQLENALKVFLAMEDSAGEIYTRNALGTVFREMGDFESALAAHGAALELGEKTAQRSAEAEVLNELGVTYARAGRYAEARSSLDEALRLARERHERYAEASALFGLSRLPAGAAPDDVAGMLATAAEIFTELGVPEAREAAAALEALGG</sequence>
<feature type="domain" description="Bacterial transcriptional activator" evidence="5">
    <location>
        <begin position="76"/>
        <end position="218"/>
    </location>
</feature>
<dbReference type="Proteomes" id="UP000589036">
    <property type="component" value="Unassembled WGS sequence"/>
</dbReference>
<dbReference type="RefSeq" id="WP_312863388.1">
    <property type="nucleotide sequence ID" value="NZ_BAAAYY010000005.1"/>
</dbReference>
<dbReference type="PROSITE" id="PS50293">
    <property type="entry name" value="TPR_REGION"/>
    <property type="match status" value="1"/>
</dbReference>
<feature type="compositionally biased region" description="Basic and acidic residues" evidence="4">
    <location>
        <begin position="261"/>
        <end position="271"/>
    </location>
</feature>
<dbReference type="InterPro" id="IPR019734">
    <property type="entry name" value="TPR_rpt"/>
</dbReference>
<dbReference type="AlphaFoldDB" id="A0A852U9X7"/>
<dbReference type="InterPro" id="IPR005158">
    <property type="entry name" value="BTAD"/>
</dbReference>
<name>A0A852U9X7_9ACTN</name>
<dbReference type="PANTHER" id="PTHR47691:SF3">
    <property type="entry name" value="HTH-TYPE TRANSCRIPTIONAL REGULATOR RV0890C-RELATED"/>
    <property type="match status" value="1"/>
</dbReference>
<keyword evidence="6" id="KW-0238">DNA-binding</keyword>
<dbReference type="CDD" id="cd15831">
    <property type="entry name" value="BTAD"/>
    <property type="match status" value="1"/>
</dbReference>
<dbReference type="SUPFAM" id="SSF48452">
    <property type="entry name" value="TPR-like"/>
    <property type="match status" value="3"/>
</dbReference>
<dbReference type="PANTHER" id="PTHR47691">
    <property type="entry name" value="REGULATOR-RELATED"/>
    <property type="match status" value="1"/>
</dbReference>
<evidence type="ECO:0000259" key="5">
    <source>
        <dbReference type="SMART" id="SM01043"/>
    </source>
</evidence>
<dbReference type="SUPFAM" id="SSF52540">
    <property type="entry name" value="P-loop containing nucleoside triphosphate hydrolases"/>
    <property type="match status" value="1"/>
</dbReference>
<dbReference type="GO" id="GO:0043531">
    <property type="term" value="F:ADP binding"/>
    <property type="evidence" value="ECO:0007669"/>
    <property type="project" value="InterPro"/>
</dbReference>
<feature type="repeat" description="TPR" evidence="3">
    <location>
        <begin position="749"/>
        <end position="782"/>
    </location>
</feature>
<keyword evidence="2 3" id="KW-0802">TPR repeat</keyword>
<evidence type="ECO:0000256" key="1">
    <source>
        <dbReference type="ARBA" id="ARBA00022737"/>
    </source>
</evidence>
<dbReference type="InterPro" id="IPR013105">
    <property type="entry name" value="TPR_2"/>
</dbReference>
<dbReference type="InterPro" id="IPR011990">
    <property type="entry name" value="TPR-like_helical_dom_sf"/>
</dbReference>
<dbReference type="GO" id="GO:0006355">
    <property type="term" value="P:regulation of DNA-templated transcription"/>
    <property type="evidence" value="ECO:0007669"/>
    <property type="project" value="InterPro"/>
</dbReference>